<evidence type="ECO:0008006" key="4">
    <source>
        <dbReference type="Google" id="ProtNLM"/>
    </source>
</evidence>
<evidence type="ECO:0000256" key="1">
    <source>
        <dbReference type="SAM" id="Coils"/>
    </source>
</evidence>
<dbReference type="Gene3D" id="3.60.10.10">
    <property type="entry name" value="Endonuclease/exonuclease/phosphatase"/>
    <property type="match status" value="1"/>
</dbReference>
<proteinExistence type="predicted"/>
<dbReference type="EMBL" id="JAACXV010011198">
    <property type="protein sequence ID" value="KAF7275150.1"/>
    <property type="molecule type" value="Genomic_DNA"/>
</dbReference>
<accession>A0A834I606</accession>
<comment type="caution">
    <text evidence="2">The sequence shown here is derived from an EMBL/GenBank/DDBJ whole genome shotgun (WGS) entry which is preliminary data.</text>
</comment>
<evidence type="ECO:0000313" key="2">
    <source>
        <dbReference type="EMBL" id="KAF7275150.1"/>
    </source>
</evidence>
<keyword evidence="1" id="KW-0175">Coiled coil</keyword>
<evidence type="ECO:0000313" key="3">
    <source>
        <dbReference type="Proteomes" id="UP000625711"/>
    </source>
</evidence>
<name>A0A834I606_RHYFE</name>
<gene>
    <name evidence="2" type="ORF">GWI33_012137</name>
</gene>
<dbReference type="Proteomes" id="UP000625711">
    <property type="component" value="Unassembled WGS sequence"/>
</dbReference>
<dbReference type="AlphaFoldDB" id="A0A834I606"/>
<dbReference type="InterPro" id="IPR036691">
    <property type="entry name" value="Endo/exonu/phosph_ase_sf"/>
</dbReference>
<dbReference type="SUPFAM" id="SSF56219">
    <property type="entry name" value="DNase I-like"/>
    <property type="match status" value="1"/>
</dbReference>
<sequence length="140" mass="16147">MSGPDKVIVKLLDCDLLITNVYAHQTGDNINCLEEKEEQWQKYQKKWIVAGDFNAKHALCLLYNNKEGKPQRNKTSKKKFDYHGTSWQRVTDGLLVASTEIRATMQIDEIEKQAEQMQAAFKKSTKLLKTTTIIIKQDNE</sequence>
<reference evidence="2" key="1">
    <citation type="submission" date="2020-08" db="EMBL/GenBank/DDBJ databases">
        <title>Genome sequencing and assembly of the red palm weevil Rhynchophorus ferrugineus.</title>
        <authorList>
            <person name="Dias G.B."/>
            <person name="Bergman C.M."/>
            <person name="Manee M."/>
        </authorList>
    </citation>
    <scope>NUCLEOTIDE SEQUENCE</scope>
    <source>
        <strain evidence="2">AA-2017</strain>
        <tissue evidence="2">Whole larva</tissue>
    </source>
</reference>
<keyword evidence="3" id="KW-1185">Reference proteome</keyword>
<protein>
    <recommendedName>
        <fullName evidence="4">Endonuclease/exonuclease/phosphatase domain-containing protein</fullName>
    </recommendedName>
</protein>
<feature type="coiled-coil region" evidence="1">
    <location>
        <begin position="100"/>
        <end position="127"/>
    </location>
</feature>
<organism evidence="2 3">
    <name type="scientific">Rhynchophorus ferrugineus</name>
    <name type="common">Red palm weevil</name>
    <name type="synonym">Curculio ferrugineus</name>
    <dbReference type="NCBI Taxonomy" id="354439"/>
    <lineage>
        <taxon>Eukaryota</taxon>
        <taxon>Metazoa</taxon>
        <taxon>Ecdysozoa</taxon>
        <taxon>Arthropoda</taxon>
        <taxon>Hexapoda</taxon>
        <taxon>Insecta</taxon>
        <taxon>Pterygota</taxon>
        <taxon>Neoptera</taxon>
        <taxon>Endopterygota</taxon>
        <taxon>Coleoptera</taxon>
        <taxon>Polyphaga</taxon>
        <taxon>Cucujiformia</taxon>
        <taxon>Curculionidae</taxon>
        <taxon>Dryophthorinae</taxon>
        <taxon>Rhynchophorus</taxon>
    </lineage>
</organism>